<organism evidence="1 2">
    <name type="scientific">Persea americana</name>
    <name type="common">Avocado</name>
    <dbReference type="NCBI Taxonomy" id="3435"/>
    <lineage>
        <taxon>Eukaryota</taxon>
        <taxon>Viridiplantae</taxon>
        <taxon>Streptophyta</taxon>
        <taxon>Embryophyta</taxon>
        <taxon>Tracheophyta</taxon>
        <taxon>Spermatophyta</taxon>
        <taxon>Magnoliopsida</taxon>
        <taxon>Magnoliidae</taxon>
        <taxon>Laurales</taxon>
        <taxon>Lauraceae</taxon>
        <taxon>Persea</taxon>
    </lineage>
</organism>
<dbReference type="EMBL" id="CM056820">
    <property type="protein sequence ID" value="KAJ8615422.1"/>
    <property type="molecule type" value="Genomic_DNA"/>
</dbReference>
<sequence>MGMDQWEGKGGKRRGQRSGRKRRRKKRKMEKMKQQQQSTSSDCGRSLSRSVKTKDYVDCDATPRQRLKIPGCIKHFKMGFEESWPHKTSSFKAKTSQAREQVSYNEIA</sequence>
<evidence type="ECO:0000313" key="1">
    <source>
        <dbReference type="EMBL" id="KAJ8615422.1"/>
    </source>
</evidence>
<comment type="caution">
    <text evidence="1">The sequence shown here is derived from an EMBL/GenBank/DDBJ whole genome shotgun (WGS) entry which is preliminary data.</text>
</comment>
<keyword evidence="2" id="KW-1185">Reference proteome</keyword>
<accession>A0ACC2K3A5</accession>
<proteinExistence type="predicted"/>
<protein>
    <submittedName>
        <fullName evidence="1">Uncharacterized protein</fullName>
    </submittedName>
</protein>
<evidence type="ECO:0000313" key="2">
    <source>
        <dbReference type="Proteomes" id="UP001234297"/>
    </source>
</evidence>
<gene>
    <name evidence="1" type="ORF">MRB53_034794</name>
</gene>
<name>A0ACC2K3A5_PERAE</name>
<dbReference type="Proteomes" id="UP001234297">
    <property type="component" value="Chromosome 12"/>
</dbReference>
<reference evidence="1 2" key="1">
    <citation type="journal article" date="2022" name="Hortic Res">
        <title>A haplotype resolved chromosomal level avocado genome allows analysis of novel avocado genes.</title>
        <authorList>
            <person name="Nath O."/>
            <person name="Fletcher S.J."/>
            <person name="Hayward A."/>
            <person name="Shaw L.M."/>
            <person name="Masouleh A.K."/>
            <person name="Furtado A."/>
            <person name="Henry R.J."/>
            <person name="Mitter N."/>
        </authorList>
    </citation>
    <scope>NUCLEOTIDE SEQUENCE [LARGE SCALE GENOMIC DNA]</scope>
    <source>
        <strain evidence="2">cv. Hass</strain>
    </source>
</reference>